<evidence type="ECO:0000256" key="13">
    <source>
        <dbReference type="ARBA" id="ARBA00036671"/>
    </source>
</evidence>
<keyword evidence="11 14" id="KW-0275">Fatty acid biosynthesis</keyword>
<keyword evidence="12 14" id="KW-0456">Lyase</keyword>
<evidence type="ECO:0000256" key="1">
    <source>
        <dbReference type="ARBA" id="ARBA00004141"/>
    </source>
</evidence>
<evidence type="ECO:0000313" key="15">
    <source>
        <dbReference type="EMBL" id="WUR02802.1"/>
    </source>
</evidence>
<keyword evidence="16" id="KW-1185">Reference proteome</keyword>
<keyword evidence="8 14" id="KW-1133">Transmembrane helix</keyword>
<sequence length="184" mass="22693">MKYITFYNIIGVINTLIALFTSLIYHFTRQRPFLLITAICQTFFILEILNIKLQTSNSRYLPTVIQLFFRLFNIWIVFYFYDCCNRHFYIVMSAWYLTDCIRYLYYISRNKYIKIIRYNLFIFLYPISIYIEMSSMYKGVSKIEGMFKYLYLSFLCIYIPSMIFLIRHMFRQRKWANKKIIKNE</sequence>
<dbReference type="AlphaFoldDB" id="A0AAX4JA07"/>
<keyword evidence="7 14" id="KW-0276">Fatty acid metabolism</keyword>
<evidence type="ECO:0000313" key="16">
    <source>
        <dbReference type="Proteomes" id="UP001334084"/>
    </source>
</evidence>
<dbReference type="RefSeq" id="XP_065328947.1">
    <property type="nucleotide sequence ID" value="XM_065472875.1"/>
</dbReference>
<protein>
    <recommendedName>
        <fullName evidence="4 14">Very-long-chain (3R)-3-hydroxyacyl-CoA dehydratase</fullName>
        <ecNumber evidence="4 14">4.2.1.134</ecNumber>
    </recommendedName>
</protein>
<feature type="transmembrane region" description="Helical" evidence="14">
    <location>
        <begin position="60"/>
        <end position="81"/>
    </location>
</feature>
<dbReference type="PANTHER" id="PTHR11035:SF3">
    <property type="entry name" value="VERY-LONG-CHAIN (3R)-3-HYDROXYACYL-COA DEHYDRATASE"/>
    <property type="match status" value="1"/>
</dbReference>
<dbReference type="EMBL" id="CP142728">
    <property type="protein sequence ID" value="WUR02802.1"/>
    <property type="molecule type" value="Genomic_DNA"/>
</dbReference>
<reference evidence="15" key="1">
    <citation type="journal article" date="2024" name="BMC Genomics">
        <title>Functional annotation of a divergent genome using sequence and structure-based similarity.</title>
        <authorList>
            <person name="Svedberg D."/>
            <person name="Winiger R.R."/>
            <person name="Berg A."/>
            <person name="Sharma H."/>
            <person name="Tellgren-Roth C."/>
            <person name="Debrunner-Vossbrinck B.A."/>
            <person name="Vossbrinck C.R."/>
            <person name="Barandun J."/>
        </authorList>
    </citation>
    <scope>NUCLEOTIDE SEQUENCE</scope>
    <source>
        <strain evidence="15">Illinois isolate</strain>
    </source>
</reference>
<evidence type="ECO:0000256" key="12">
    <source>
        <dbReference type="ARBA" id="ARBA00023239"/>
    </source>
</evidence>
<evidence type="ECO:0000256" key="9">
    <source>
        <dbReference type="ARBA" id="ARBA00023098"/>
    </source>
</evidence>
<organism evidence="15 16">
    <name type="scientific">Vairimorpha necatrix</name>
    <dbReference type="NCBI Taxonomy" id="6039"/>
    <lineage>
        <taxon>Eukaryota</taxon>
        <taxon>Fungi</taxon>
        <taxon>Fungi incertae sedis</taxon>
        <taxon>Microsporidia</taxon>
        <taxon>Nosematidae</taxon>
        <taxon>Vairimorpha</taxon>
    </lineage>
</organism>
<evidence type="ECO:0000256" key="14">
    <source>
        <dbReference type="RuleBase" id="RU363109"/>
    </source>
</evidence>
<feature type="transmembrane region" description="Helical" evidence="14">
    <location>
        <begin position="149"/>
        <end position="170"/>
    </location>
</feature>
<evidence type="ECO:0000256" key="7">
    <source>
        <dbReference type="ARBA" id="ARBA00022832"/>
    </source>
</evidence>
<proteinExistence type="inferred from homology"/>
<feature type="transmembrane region" description="Helical" evidence="14">
    <location>
        <begin position="33"/>
        <end position="53"/>
    </location>
</feature>
<dbReference type="Proteomes" id="UP001334084">
    <property type="component" value="Chromosome 3"/>
</dbReference>
<feature type="transmembrane region" description="Helical" evidence="14">
    <location>
        <begin position="118"/>
        <end position="137"/>
    </location>
</feature>
<evidence type="ECO:0000256" key="4">
    <source>
        <dbReference type="ARBA" id="ARBA00013122"/>
    </source>
</evidence>
<gene>
    <name evidence="15" type="ORF">VNE69_03023</name>
</gene>
<accession>A0AAX4JA07</accession>
<evidence type="ECO:0000256" key="11">
    <source>
        <dbReference type="ARBA" id="ARBA00023160"/>
    </source>
</evidence>
<evidence type="ECO:0000256" key="8">
    <source>
        <dbReference type="ARBA" id="ARBA00022989"/>
    </source>
</evidence>
<dbReference type="GeneID" id="90540619"/>
<dbReference type="GO" id="GO:0005789">
    <property type="term" value="C:endoplasmic reticulum membrane"/>
    <property type="evidence" value="ECO:0007669"/>
    <property type="project" value="UniProtKB-SubCell"/>
</dbReference>
<dbReference type="GO" id="GO:0042761">
    <property type="term" value="P:very long-chain fatty acid biosynthetic process"/>
    <property type="evidence" value="ECO:0007669"/>
    <property type="project" value="TreeGrafter"/>
</dbReference>
<keyword evidence="14" id="KW-0256">Endoplasmic reticulum</keyword>
<name>A0AAX4JA07_9MICR</name>
<keyword evidence="5 14" id="KW-0444">Lipid biosynthesis</keyword>
<evidence type="ECO:0000256" key="10">
    <source>
        <dbReference type="ARBA" id="ARBA00023136"/>
    </source>
</evidence>
<feature type="transmembrane region" description="Helical" evidence="14">
    <location>
        <begin position="7"/>
        <end position="27"/>
    </location>
</feature>
<comment type="function">
    <text evidence="14">Catalyzes the third of the four reactions of the long-chain fatty acids elongation cycle. This endoplasmic reticulum-bound enzymatic process, allows the addition of two carbons to the chain of long- and very long-chain fatty acids/VLCFAs per cycle. This enzyme catalyzes the dehydration of the 3-hydroxyacyl-CoA intermediate into trans-2,3-enoyl-CoA, within each cycle of fatty acid elongation. Thereby, it participates to the production of VLCFAs of different chain lengths that are involved in multiple biological processes as precursors of membrane lipids and lipid mediators.</text>
</comment>
<evidence type="ECO:0000256" key="6">
    <source>
        <dbReference type="ARBA" id="ARBA00022692"/>
    </source>
</evidence>
<comment type="similarity">
    <text evidence="3 14">Belongs to the very long-chain fatty acids dehydratase HACD family.</text>
</comment>
<dbReference type="EC" id="4.2.1.134" evidence="4 14"/>
<evidence type="ECO:0000256" key="5">
    <source>
        <dbReference type="ARBA" id="ARBA00022516"/>
    </source>
</evidence>
<dbReference type="GO" id="GO:0030497">
    <property type="term" value="P:fatty acid elongation"/>
    <property type="evidence" value="ECO:0007669"/>
    <property type="project" value="TreeGrafter"/>
</dbReference>
<dbReference type="Pfam" id="PF04387">
    <property type="entry name" value="PTPLA"/>
    <property type="match status" value="1"/>
</dbReference>
<evidence type="ECO:0000256" key="2">
    <source>
        <dbReference type="ARBA" id="ARBA00005194"/>
    </source>
</evidence>
<keyword evidence="9 14" id="KW-0443">Lipid metabolism</keyword>
<comment type="pathway">
    <text evidence="2 14">Lipid metabolism; fatty acid biosynthesis.</text>
</comment>
<evidence type="ECO:0000256" key="3">
    <source>
        <dbReference type="ARBA" id="ARBA00007811"/>
    </source>
</evidence>
<keyword evidence="10 14" id="KW-0472">Membrane</keyword>
<keyword evidence="6 14" id="KW-0812">Transmembrane</keyword>
<dbReference type="InterPro" id="IPR007482">
    <property type="entry name" value="Tyr_Pase-like_PTPLA"/>
</dbReference>
<dbReference type="PANTHER" id="PTHR11035">
    <property type="entry name" value="VERY-LONG-CHAIN (3R)-3-HYDROXYACYL-COA DEHYDRATASE"/>
    <property type="match status" value="1"/>
</dbReference>
<dbReference type="GO" id="GO:0030148">
    <property type="term" value="P:sphingolipid biosynthetic process"/>
    <property type="evidence" value="ECO:0007669"/>
    <property type="project" value="TreeGrafter"/>
</dbReference>
<comment type="subcellular location">
    <subcellularLocation>
        <location evidence="14">Endoplasmic reticulum membrane</location>
        <topology evidence="14">Multi-pass membrane protein</topology>
    </subcellularLocation>
    <subcellularLocation>
        <location evidence="1">Membrane</location>
        <topology evidence="1">Multi-pass membrane protein</topology>
    </subcellularLocation>
</comment>
<comment type="catalytic activity">
    <reaction evidence="13 14">
        <text>a very-long-chain (3R)-3-hydroxyacyl-CoA = a very-long-chain (2E)-enoyl-CoA + H2O</text>
        <dbReference type="Rhea" id="RHEA:45812"/>
        <dbReference type="ChEBI" id="CHEBI:15377"/>
        <dbReference type="ChEBI" id="CHEBI:83728"/>
        <dbReference type="ChEBI" id="CHEBI:85440"/>
        <dbReference type="EC" id="4.2.1.134"/>
    </reaction>
</comment>
<dbReference type="GO" id="GO:0102158">
    <property type="term" value="F:very-long-chain (3R)-3-hydroxyacyl-CoA dehydratase activity"/>
    <property type="evidence" value="ECO:0007669"/>
    <property type="project" value="UniProtKB-EC"/>
</dbReference>
<dbReference type="KEGG" id="vnx:VNE69_03023"/>